<name>A0AA49FN28_9PROT</name>
<keyword evidence="1" id="KW-0732">Signal</keyword>
<feature type="signal peptide" evidence="1">
    <location>
        <begin position="1"/>
        <end position="18"/>
    </location>
</feature>
<dbReference type="AlphaFoldDB" id="A0AA49FN28"/>
<feature type="chain" id="PRO_5041260140" description="Transglutaminase-like domain-containing protein" evidence="1">
    <location>
        <begin position="19"/>
        <end position="203"/>
    </location>
</feature>
<organism evidence="2">
    <name type="scientific">Candidatus Nitricoxidivorans perseverans</name>
    <dbReference type="NCBI Taxonomy" id="2975601"/>
    <lineage>
        <taxon>Bacteria</taxon>
        <taxon>Pseudomonadati</taxon>
        <taxon>Pseudomonadota</taxon>
        <taxon>Betaproteobacteria</taxon>
        <taxon>Nitrosomonadales</taxon>
        <taxon>Sterolibacteriaceae</taxon>
        <taxon>Candidatus Nitricoxidivorans</taxon>
    </lineage>
</organism>
<protein>
    <recommendedName>
        <fullName evidence="3">Transglutaminase-like domain-containing protein</fullName>
    </recommendedName>
</protein>
<gene>
    <name evidence="2" type="ORF">OHM77_06230</name>
</gene>
<evidence type="ECO:0008006" key="3">
    <source>
        <dbReference type="Google" id="ProtNLM"/>
    </source>
</evidence>
<proteinExistence type="predicted"/>
<sequence length="203" mass="22088">MRPKWLVVLLAVPALSLAAAPAATWTFLKMETRLAAPPVPPPAKIDVCYNYGCAAEGRVTFPGAQLDELQALLDEAAGAEHERAALAQAVGRMYAWAARQTPIGADKAGNYADGNMPGSMDCIDHSTTTTRFLRLLESRGWLRFHSVIEPVQRTNLILRHFSAAIADRGDGARIWAVDSWYADNGKPPLIAQLHEWESADGPN</sequence>
<accession>A0AA49FN28</accession>
<dbReference type="Proteomes" id="UP001234916">
    <property type="component" value="Chromosome"/>
</dbReference>
<dbReference type="EMBL" id="CP107246">
    <property type="protein sequence ID" value="WIM06859.1"/>
    <property type="molecule type" value="Genomic_DNA"/>
</dbReference>
<reference evidence="2" key="1">
    <citation type="journal article" date="2023" name="Nat. Microbiol.">
        <title>Enrichment and characterization of a nitric oxide-reducing microbial community in a continuous bioreactor.</title>
        <authorList>
            <person name="Garrido-Amador P."/>
            <person name="Stortenbeker N."/>
            <person name="Wessels H.J.C.T."/>
            <person name="Speth D.R."/>
            <person name="Garcia-Heredia I."/>
            <person name="Kartal B."/>
        </authorList>
    </citation>
    <scope>NUCLEOTIDE SEQUENCE</scope>
    <source>
        <strain evidence="2">MAG1</strain>
    </source>
</reference>
<evidence type="ECO:0000313" key="2">
    <source>
        <dbReference type="EMBL" id="WIM06859.1"/>
    </source>
</evidence>
<evidence type="ECO:0000256" key="1">
    <source>
        <dbReference type="SAM" id="SignalP"/>
    </source>
</evidence>
<dbReference type="KEGG" id="npv:OHM77_06230"/>